<sequence>MGAVFGGSSKQGSHAVSFLLGAALPTALLFFLASDRLGGGFPTISSSWRGDGSISTARQAAGAANNKPATHALAAGSDGRGAAPTQDHEVEFAGLAELLARVATEDRTVILTSVNEIWTRPNSLLDFFLGGFRNGEDTAHLVDHVLIVTVDAASFSGCKAAHPHCYLLEVKSMDMNRAKSFGSPEYVELNWLKLSVQQRVLELGYNFLFTDADILWLRNPFQRISVYADMSCSLDNSKMAPTLLDCENNIGFYYMKATNRSVELVRYWRAARARFDGNPNEQVVFSNIKRELISKLGVRFQPLETEYISGFCDFQDHLDKVCTVHANCCMGLENKVHDLNNIAADWKNYTSMTPEQRKERSFKVTPPRKCRNSMGWV</sequence>
<evidence type="ECO:0000256" key="1">
    <source>
        <dbReference type="SAM" id="Phobius"/>
    </source>
</evidence>
<reference evidence="3" key="1">
    <citation type="journal article" date="2019" name="BMC Genomics">
        <title>A new reference genome for Sorghum bicolor reveals high levels of sequence similarity between sweet and grain genotypes: implications for the genetics of sugar metabolism.</title>
        <authorList>
            <person name="Cooper E.A."/>
            <person name="Brenton Z.W."/>
            <person name="Flinn B.S."/>
            <person name="Jenkins J."/>
            <person name="Shu S."/>
            <person name="Flowers D."/>
            <person name="Luo F."/>
            <person name="Wang Y."/>
            <person name="Xia P."/>
            <person name="Barry K."/>
            <person name="Daum C."/>
            <person name="Lipzen A."/>
            <person name="Yoshinaga Y."/>
            <person name="Schmutz J."/>
            <person name="Saski C."/>
            <person name="Vermerris W."/>
            <person name="Kresovich S."/>
        </authorList>
    </citation>
    <scope>NUCLEOTIDE SEQUENCE</scope>
</reference>
<gene>
    <name evidence="3" type="ORF">BDA96_03G437000</name>
</gene>
<evidence type="ECO:0000313" key="4">
    <source>
        <dbReference type="Proteomes" id="UP000807115"/>
    </source>
</evidence>
<dbReference type="PANTHER" id="PTHR46038:SF24">
    <property type="entry name" value="NUCLEOTIDE-DIPHOSPHO-SUGAR TRANSFERASE DOMAIN-CONTAINING PROTEIN"/>
    <property type="match status" value="1"/>
</dbReference>
<accession>A0A921UT38</accession>
<comment type="caution">
    <text evidence="3">The sequence shown here is derived from an EMBL/GenBank/DDBJ whole genome shotgun (WGS) entry which is preliminary data.</text>
</comment>
<reference evidence="3" key="2">
    <citation type="submission" date="2020-10" db="EMBL/GenBank/DDBJ databases">
        <authorList>
            <person name="Cooper E.A."/>
            <person name="Brenton Z.W."/>
            <person name="Flinn B.S."/>
            <person name="Jenkins J."/>
            <person name="Shu S."/>
            <person name="Flowers D."/>
            <person name="Luo F."/>
            <person name="Wang Y."/>
            <person name="Xia P."/>
            <person name="Barry K."/>
            <person name="Daum C."/>
            <person name="Lipzen A."/>
            <person name="Yoshinaga Y."/>
            <person name="Schmutz J."/>
            <person name="Saski C."/>
            <person name="Vermerris W."/>
            <person name="Kresovich S."/>
        </authorList>
    </citation>
    <scope>NUCLEOTIDE SEQUENCE</scope>
</reference>
<protein>
    <recommendedName>
        <fullName evidence="2">Nucleotide-diphospho-sugar transferase domain-containing protein</fullName>
    </recommendedName>
</protein>
<dbReference type="Proteomes" id="UP000807115">
    <property type="component" value="Chromosome 3"/>
</dbReference>
<dbReference type="InterPro" id="IPR044821">
    <property type="entry name" value="At1g28695/At4g15970-like"/>
</dbReference>
<dbReference type="PANTHER" id="PTHR46038">
    <property type="entry name" value="EXPRESSED PROTEIN-RELATED"/>
    <property type="match status" value="1"/>
</dbReference>
<evidence type="ECO:0000313" key="3">
    <source>
        <dbReference type="EMBL" id="KAG0540761.1"/>
    </source>
</evidence>
<dbReference type="InterPro" id="IPR005069">
    <property type="entry name" value="Nucl-diP-sugar_transferase"/>
</dbReference>
<name>A0A921UT38_SORBI</name>
<keyword evidence="1" id="KW-1133">Transmembrane helix</keyword>
<dbReference type="AlphaFoldDB" id="A0A921UT38"/>
<feature type="transmembrane region" description="Helical" evidence="1">
    <location>
        <begin position="12"/>
        <end position="33"/>
    </location>
</feature>
<dbReference type="Pfam" id="PF03407">
    <property type="entry name" value="Nucleotid_trans"/>
    <property type="match status" value="1"/>
</dbReference>
<keyword evidence="1" id="KW-0472">Membrane</keyword>
<proteinExistence type="predicted"/>
<dbReference type="EMBL" id="CM027682">
    <property type="protein sequence ID" value="KAG0540761.1"/>
    <property type="molecule type" value="Genomic_DNA"/>
</dbReference>
<organism evidence="3 4">
    <name type="scientific">Sorghum bicolor</name>
    <name type="common">Sorghum</name>
    <name type="synonym">Sorghum vulgare</name>
    <dbReference type="NCBI Taxonomy" id="4558"/>
    <lineage>
        <taxon>Eukaryota</taxon>
        <taxon>Viridiplantae</taxon>
        <taxon>Streptophyta</taxon>
        <taxon>Embryophyta</taxon>
        <taxon>Tracheophyta</taxon>
        <taxon>Spermatophyta</taxon>
        <taxon>Magnoliopsida</taxon>
        <taxon>Liliopsida</taxon>
        <taxon>Poales</taxon>
        <taxon>Poaceae</taxon>
        <taxon>PACMAD clade</taxon>
        <taxon>Panicoideae</taxon>
        <taxon>Andropogonodae</taxon>
        <taxon>Andropogoneae</taxon>
        <taxon>Sorghinae</taxon>
        <taxon>Sorghum</taxon>
    </lineage>
</organism>
<evidence type="ECO:0000259" key="2">
    <source>
        <dbReference type="Pfam" id="PF03407"/>
    </source>
</evidence>
<feature type="domain" description="Nucleotide-diphospho-sugar transferase" evidence="2">
    <location>
        <begin position="140"/>
        <end position="339"/>
    </location>
</feature>
<keyword evidence="1" id="KW-0812">Transmembrane</keyword>